<dbReference type="RefSeq" id="WP_106252559.1">
    <property type="nucleotide sequence ID" value="NZ_PVZC01000010.1"/>
</dbReference>
<feature type="domain" description="GmrSD restriction endonucleases C-terminal" evidence="3">
    <location>
        <begin position="119"/>
        <end position="250"/>
    </location>
</feature>
<reference evidence="4 5" key="1">
    <citation type="submission" date="2018-03" db="EMBL/GenBank/DDBJ databases">
        <title>Genomic Encyclopedia of Archaeal and Bacterial Type Strains, Phase II (KMG-II): from individual species to whole genera.</title>
        <authorList>
            <person name="Goeker M."/>
        </authorList>
    </citation>
    <scope>NUCLEOTIDE SEQUENCE [LARGE SCALE GENOMIC DNA]</scope>
    <source>
        <strain evidence="4 5">DSM 45601</strain>
    </source>
</reference>
<dbReference type="Pfam" id="PF07510">
    <property type="entry name" value="GmrSD_C"/>
    <property type="match status" value="1"/>
</dbReference>
<organism evidence="4 5">
    <name type="scientific">Allonocardiopsis opalescens</name>
    <dbReference type="NCBI Taxonomy" id="1144618"/>
    <lineage>
        <taxon>Bacteria</taxon>
        <taxon>Bacillati</taxon>
        <taxon>Actinomycetota</taxon>
        <taxon>Actinomycetes</taxon>
        <taxon>Streptosporangiales</taxon>
        <taxon>Allonocardiopsis</taxon>
    </lineage>
</organism>
<dbReference type="InterPro" id="IPR011089">
    <property type="entry name" value="GmrSD_C"/>
</dbReference>
<gene>
    <name evidence="4" type="ORF">CLV72_110123</name>
</gene>
<dbReference type="AlphaFoldDB" id="A0A2T0PTZ1"/>
<keyword evidence="2" id="KW-0812">Transmembrane</keyword>
<dbReference type="OrthoDB" id="5196645at2"/>
<proteinExistence type="predicted"/>
<protein>
    <submittedName>
        <fullName evidence="4">Uncharacterized protein DUF1524</fullName>
    </submittedName>
</protein>
<feature type="transmembrane region" description="Helical" evidence="2">
    <location>
        <begin position="21"/>
        <end position="43"/>
    </location>
</feature>
<keyword evidence="5" id="KW-1185">Reference proteome</keyword>
<name>A0A2T0PTZ1_9ACTN</name>
<evidence type="ECO:0000259" key="3">
    <source>
        <dbReference type="Pfam" id="PF07510"/>
    </source>
</evidence>
<dbReference type="PANTHER" id="PTHR24094">
    <property type="entry name" value="SECRETED PROTEIN"/>
    <property type="match status" value="1"/>
</dbReference>
<evidence type="ECO:0000256" key="2">
    <source>
        <dbReference type="SAM" id="Phobius"/>
    </source>
</evidence>
<evidence type="ECO:0000313" key="4">
    <source>
        <dbReference type="EMBL" id="PRX92363.1"/>
    </source>
</evidence>
<sequence>MPRPRAPRRTAPAPRSRGDRGAASRGLVVLAALIILGLVGYYGTDEDRVADLLDLFGAADSTATAQSGDPAADAADAPAARERLAGLTVIEPSGWPDYDRDAFSGGDWADPDGNGCDARNDILARDLTETETDADCRVLRGTLDDPYTGRTIEFSRDQANAVQIDHIYPIATAWRMGAHAWDDDRRAEFYNDPANLLAVDGPANSAKGDSGPAEWRPDDSAFHCRYAILYIDVAHGYDLPVTQAEHNALSTLLDACG</sequence>
<comment type="caution">
    <text evidence="4">The sequence shown here is derived from an EMBL/GenBank/DDBJ whole genome shotgun (WGS) entry which is preliminary data.</text>
</comment>
<evidence type="ECO:0000313" key="5">
    <source>
        <dbReference type="Proteomes" id="UP000237846"/>
    </source>
</evidence>
<dbReference type="EMBL" id="PVZC01000010">
    <property type="protein sequence ID" value="PRX92363.1"/>
    <property type="molecule type" value="Genomic_DNA"/>
</dbReference>
<keyword evidence="2" id="KW-0472">Membrane</keyword>
<keyword evidence="2" id="KW-1133">Transmembrane helix</keyword>
<accession>A0A2T0PTZ1</accession>
<dbReference type="PANTHER" id="PTHR24094:SF15">
    <property type="entry name" value="AMP-DEPENDENT SYNTHETASE_LIGASE DOMAIN-CONTAINING PROTEIN-RELATED"/>
    <property type="match status" value="1"/>
</dbReference>
<dbReference type="Proteomes" id="UP000237846">
    <property type="component" value="Unassembled WGS sequence"/>
</dbReference>
<feature type="region of interest" description="Disordered" evidence="1">
    <location>
        <begin position="1"/>
        <end position="20"/>
    </location>
</feature>
<evidence type="ECO:0000256" key="1">
    <source>
        <dbReference type="SAM" id="MobiDB-lite"/>
    </source>
</evidence>